<gene>
    <name evidence="8" type="ORF">N7498_006128</name>
</gene>
<protein>
    <recommendedName>
        <fullName evidence="10">O-methylsterigmatocystin oxidoreductase</fullName>
    </recommendedName>
</protein>
<dbReference type="EMBL" id="JAPQKR010000013">
    <property type="protein sequence ID" value="KAJ5201465.1"/>
    <property type="molecule type" value="Genomic_DNA"/>
</dbReference>
<dbReference type="GO" id="GO:0016705">
    <property type="term" value="F:oxidoreductase activity, acting on paired donors, with incorporation or reduction of molecular oxygen"/>
    <property type="evidence" value="ECO:0007669"/>
    <property type="project" value="InterPro"/>
</dbReference>
<dbReference type="Proteomes" id="UP001150904">
    <property type="component" value="Unassembled WGS sequence"/>
</dbReference>
<dbReference type="PANTHER" id="PTHR46300">
    <property type="entry name" value="P450, PUTATIVE (EUROFUNG)-RELATED-RELATED"/>
    <property type="match status" value="1"/>
</dbReference>
<dbReference type="GO" id="GO:0043386">
    <property type="term" value="P:mycotoxin biosynthetic process"/>
    <property type="evidence" value="ECO:0007669"/>
    <property type="project" value="UniProtKB-ARBA"/>
</dbReference>
<reference evidence="8" key="2">
    <citation type="journal article" date="2023" name="IMA Fungus">
        <title>Comparative genomic study of the Penicillium genus elucidates a diverse pangenome and 15 lateral gene transfer events.</title>
        <authorList>
            <person name="Petersen C."/>
            <person name="Sorensen T."/>
            <person name="Nielsen M.R."/>
            <person name="Sondergaard T.E."/>
            <person name="Sorensen J.L."/>
            <person name="Fitzpatrick D.A."/>
            <person name="Frisvad J.C."/>
            <person name="Nielsen K.L."/>
        </authorList>
    </citation>
    <scope>NUCLEOTIDE SEQUENCE</scope>
    <source>
        <strain evidence="8">IBT 15544</strain>
    </source>
</reference>
<keyword evidence="3 6" id="KW-0560">Oxidoreductase</keyword>
<dbReference type="SUPFAM" id="SSF48264">
    <property type="entry name" value="Cytochrome P450"/>
    <property type="match status" value="1"/>
</dbReference>
<feature type="signal peptide" evidence="7">
    <location>
        <begin position="1"/>
        <end position="15"/>
    </location>
</feature>
<dbReference type="InterPro" id="IPR002401">
    <property type="entry name" value="Cyt_P450_E_grp-I"/>
</dbReference>
<evidence type="ECO:0000256" key="2">
    <source>
        <dbReference type="ARBA" id="ARBA00022723"/>
    </source>
</evidence>
<dbReference type="GO" id="GO:0005506">
    <property type="term" value="F:iron ion binding"/>
    <property type="evidence" value="ECO:0007669"/>
    <property type="project" value="InterPro"/>
</dbReference>
<feature type="chain" id="PRO_5040763743" description="O-methylsterigmatocystin oxidoreductase" evidence="7">
    <location>
        <begin position="16"/>
        <end position="554"/>
    </location>
</feature>
<sequence>MNLILLLSLTLGVAALYAVLDSRRRRAARGPLPPGPSPMPIVGNIKDLPQNGKQDWVHWLKHKELYGPISSITVMGQTIVIVNDSKIATELLTKRSAIHSSRPRMTFASEINQTVIKFSLSLGWGGKRHSHSKVKLSDSVPIAKPSSQASARSGVLLNSFPCKKLKPAAFSSGFLKNLRICCSIFKRETRIHMFGEVISLIWFNSEAGAVILNVAYGYRVEPFGKDHLVHIANEAMDEFAKATVPGAWVVDIIPALKYVPTWFPGAGWKRTANLWREHMSVIADRPYEFVKGQIESGKDKPSYLGAMLQAGFPEEGSEKELVAKWSAASLYTGGADTTVSSISCFFLAMSLFPDIQRKAQEEIESVVGHNRLPNVADRANLPYINAMVKEVLRWHPVAPMGIPHMSTADDTYDKYFIPKGSLVLPNIWAMMHDPEVYRNPMEFQPARFLGETPAPDPHTVAFGFGRRVCPGRFLADNAVFLSVAQSLAVFDISKATRGGVEVKTPTFEPGVISHPSPFQCDINARSQELEALILSVEKDHPWEESDAAELQKVV</sequence>
<organism evidence="8 9">
    <name type="scientific">Penicillium cinerascens</name>
    <dbReference type="NCBI Taxonomy" id="70096"/>
    <lineage>
        <taxon>Eukaryota</taxon>
        <taxon>Fungi</taxon>
        <taxon>Dikarya</taxon>
        <taxon>Ascomycota</taxon>
        <taxon>Pezizomycotina</taxon>
        <taxon>Eurotiomycetes</taxon>
        <taxon>Eurotiomycetidae</taxon>
        <taxon>Eurotiales</taxon>
        <taxon>Aspergillaceae</taxon>
        <taxon>Penicillium</taxon>
    </lineage>
</organism>
<dbReference type="RefSeq" id="XP_058307381.1">
    <property type="nucleotide sequence ID" value="XM_058453190.1"/>
</dbReference>
<evidence type="ECO:0000256" key="5">
    <source>
        <dbReference type="PIRSR" id="PIRSR602401-1"/>
    </source>
</evidence>
<keyword evidence="6" id="KW-0503">Monooxygenase</keyword>
<dbReference type="GO" id="GO:0020037">
    <property type="term" value="F:heme binding"/>
    <property type="evidence" value="ECO:0007669"/>
    <property type="project" value="InterPro"/>
</dbReference>
<reference evidence="8" key="1">
    <citation type="submission" date="2022-12" db="EMBL/GenBank/DDBJ databases">
        <authorList>
            <person name="Petersen C."/>
        </authorList>
    </citation>
    <scope>NUCLEOTIDE SEQUENCE</scope>
    <source>
        <strain evidence="8">IBT 15544</strain>
    </source>
</reference>
<evidence type="ECO:0008006" key="10">
    <source>
        <dbReference type="Google" id="ProtNLM"/>
    </source>
</evidence>
<name>A0A9W9MHL7_9EURO</name>
<keyword evidence="4 5" id="KW-0408">Iron</keyword>
<evidence type="ECO:0000256" key="4">
    <source>
        <dbReference type="ARBA" id="ARBA00023004"/>
    </source>
</evidence>
<dbReference type="Pfam" id="PF00067">
    <property type="entry name" value="p450"/>
    <property type="match status" value="2"/>
</dbReference>
<dbReference type="CDD" id="cd11065">
    <property type="entry name" value="CYP64-like"/>
    <property type="match status" value="1"/>
</dbReference>
<evidence type="ECO:0000256" key="6">
    <source>
        <dbReference type="RuleBase" id="RU000461"/>
    </source>
</evidence>
<dbReference type="PRINTS" id="PR00463">
    <property type="entry name" value="EP450I"/>
</dbReference>
<evidence type="ECO:0000256" key="3">
    <source>
        <dbReference type="ARBA" id="ARBA00023002"/>
    </source>
</evidence>
<keyword evidence="7" id="KW-0732">Signal</keyword>
<keyword evidence="5 6" id="KW-0349">Heme</keyword>
<comment type="cofactor">
    <cofactor evidence="5">
        <name>heme</name>
        <dbReference type="ChEBI" id="CHEBI:30413"/>
    </cofactor>
</comment>
<dbReference type="InterPro" id="IPR001128">
    <property type="entry name" value="Cyt_P450"/>
</dbReference>
<dbReference type="AlphaFoldDB" id="A0A9W9MHL7"/>
<keyword evidence="9" id="KW-1185">Reference proteome</keyword>
<evidence type="ECO:0000313" key="8">
    <source>
        <dbReference type="EMBL" id="KAJ5201465.1"/>
    </source>
</evidence>
<dbReference type="InterPro" id="IPR017972">
    <property type="entry name" value="Cyt_P450_CS"/>
</dbReference>
<feature type="binding site" description="axial binding residue" evidence="5">
    <location>
        <position position="469"/>
    </location>
    <ligand>
        <name>heme</name>
        <dbReference type="ChEBI" id="CHEBI:30413"/>
    </ligand>
    <ligandPart>
        <name>Fe</name>
        <dbReference type="ChEBI" id="CHEBI:18248"/>
    </ligandPart>
</feature>
<dbReference type="GeneID" id="83180491"/>
<comment type="caution">
    <text evidence="8">The sequence shown here is derived from an EMBL/GenBank/DDBJ whole genome shotgun (WGS) entry which is preliminary data.</text>
</comment>
<keyword evidence="2 5" id="KW-0479">Metal-binding</keyword>
<dbReference type="Gene3D" id="1.10.630.10">
    <property type="entry name" value="Cytochrome P450"/>
    <property type="match status" value="1"/>
</dbReference>
<proteinExistence type="inferred from homology"/>
<dbReference type="PRINTS" id="PR00385">
    <property type="entry name" value="P450"/>
</dbReference>
<dbReference type="GO" id="GO:0004497">
    <property type="term" value="F:monooxygenase activity"/>
    <property type="evidence" value="ECO:0007669"/>
    <property type="project" value="UniProtKB-KW"/>
</dbReference>
<dbReference type="InterPro" id="IPR050364">
    <property type="entry name" value="Cytochrome_P450_fung"/>
</dbReference>
<accession>A0A9W9MHL7</accession>
<evidence type="ECO:0000256" key="7">
    <source>
        <dbReference type="SAM" id="SignalP"/>
    </source>
</evidence>
<evidence type="ECO:0000256" key="1">
    <source>
        <dbReference type="ARBA" id="ARBA00010617"/>
    </source>
</evidence>
<dbReference type="InterPro" id="IPR036396">
    <property type="entry name" value="Cyt_P450_sf"/>
</dbReference>
<dbReference type="OrthoDB" id="2789670at2759"/>
<comment type="similarity">
    <text evidence="1 6">Belongs to the cytochrome P450 family.</text>
</comment>
<evidence type="ECO:0000313" key="9">
    <source>
        <dbReference type="Proteomes" id="UP001150904"/>
    </source>
</evidence>
<dbReference type="PROSITE" id="PS00086">
    <property type="entry name" value="CYTOCHROME_P450"/>
    <property type="match status" value="1"/>
</dbReference>
<dbReference type="PANTHER" id="PTHR46300:SF12">
    <property type="entry name" value="P450, PUTATIVE (EUROFUNG)-RELATED"/>
    <property type="match status" value="1"/>
</dbReference>